<comment type="caution">
    <text evidence="1">The sequence shown here is derived from an EMBL/GenBank/DDBJ whole genome shotgun (WGS) entry which is preliminary data.</text>
</comment>
<evidence type="ECO:0000313" key="2">
    <source>
        <dbReference type="Proteomes" id="UP000276133"/>
    </source>
</evidence>
<keyword evidence="2" id="KW-1185">Reference proteome</keyword>
<organism evidence="1 2">
    <name type="scientific">Brachionus plicatilis</name>
    <name type="common">Marine rotifer</name>
    <name type="synonym">Brachionus muelleri</name>
    <dbReference type="NCBI Taxonomy" id="10195"/>
    <lineage>
        <taxon>Eukaryota</taxon>
        <taxon>Metazoa</taxon>
        <taxon>Spiralia</taxon>
        <taxon>Gnathifera</taxon>
        <taxon>Rotifera</taxon>
        <taxon>Eurotatoria</taxon>
        <taxon>Monogononta</taxon>
        <taxon>Pseudotrocha</taxon>
        <taxon>Ploima</taxon>
        <taxon>Brachionidae</taxon>
        <taxon>Brachionus</taxon>
    </lineage>
</organism>
<protein>
    <submittedName>
        <fullName evidence="1">Uncharacterized protein</fullName>
    </submittedName>
</protein>
<gene>
    <name evidence="1" type="ORF">BpHYR1_050592</name>
</gene>
<proteinExistence type="predicted"/>
<dbReference type="Proteomes" id="UP000276133">
    <property type="component" value="Unassembled WGS sequence"/>
</dbReference>
<sequence>MRGGNVVEKQQFILLQILINETNNKDSLLSFFLFKIIFVITPRCNFQTCIIYQGLQNSANLAEIRFKCVHAHCILQRFLI</sequence>
<name>A0A3M7S401_BRAPC</name>
<dbReference type="AlphaFoldDB" id="A0A3M7S401"/>
<reference evidence="1 2" key="1">
    <citation type="journal article" date="2018" name="Sci. Rep.">
        <title>Genomic signatures of local adaptation to the degree of environmental predictability in rotifers.</title>
        <authorList>
            <person name="Franch-Gras L."/>
            <person name="Hahn C."/>
            <person name="Garcia-Roger E.M."/>
            <person name="Carmona M.J."/>
            <person name="Serra M."/>
            <person name="Gomez A."/>
        </authorList>
    </citation>
    <scope>NUCLEOTIDE SEQUENCE [LARGE SCALE GENOMIC DNA]</scope>
    <source>
        <strain evidence="1">HYR1</strain>
    </source>
</reference>
<dbReference type="EMBL" id="REGN01002102">
    <property type="protein sequence ID" value="RNA30328.1"/>
    <property type="molecule type" value="Genomic_DNA"/>
</dbReference>
<evidence type="ECO:0000313" key="1">
    <source>
        <dbReference type="EMBL" id="RNA30328.1"/>
    </source>
</evidence>
<accession>A0A3M7S401</accession>